<keyword evidence="2 6" id="KW-0678">Repressor</keyword>
<evidence type="ECO:0000256" key="6">
    <source>
        <dbReference type="RuleBase" id="RU367028"/>
    </source>
</evidence>
<dbReference type="FunCoup" id="A0A7J7CRZ9">
    <property type="interactions" value="167"/>
</dbReference>
<proteinExistence type="predicted"/>
<dbReference type="GO" id="GO:0005634">
    <property type="term" value="C:nucleus"/>
    <property type="evidence" value="ECO:0007669"/>
    <property type="project" value="UniProtKB-SubCell"/>
</dbReference>
<evidence type="ECO:0000256" key="1">
    <source>
        <dbReference type="ARBA" id="ARBA00004123"/>
    </source>
</evidence>
<keyword evidence="5 6" id="KW-0539">Nucleus</keyword>
<dbReference type="GO" id="GO:0045892">
    <property type="term" value="P:negative regulation of DNA-templated transcription"/>
    <property type="evidence" value="ECO:0007669"/>
    <property type="project" value="UniProtKB-UniRule"/>
</dbReference>
<evidence type="ECO:0000256" key="2">
    <source>
        <dbReference type="ARBA" id="ARBA00022491"/>
    </source>
</evidence>
<feature type="region of interest" description="Disordered" evidence="7">
    <location>
        <begin position="103"/>
        <end position="133"/>
    </location>
</feature>
<evidence type="ECO:0000313" key="10">
    <source>
        <dbReference type="Proteomes" id="UP000593562"/>
    </source>
</evidence>
<evidence type="ECO:0000256" key="5">
    <source>
        <dbReference type="ARBA" id="ARBA00023242"/>
    </source>
</evidence>
<evidence type="ECO:0000313" key="9">
    <source>
        <dbReference type="EMBL" id="KAF5736873.1"/>
    </source>
</evidence>
<name>A0A7J7CRZ9_TRIWF</name>
<dbReference type="AlphaFoldDB" id="A0A7J7CRZ9"/>
<sequence>MSSIFWKKFNLCLSKLKCLPTITSSSPSPPDQDDDLSRPLSPTIIIKNFSSTYDLSSTTTATDDFLSSSDTDTTTDSSLPDFATVFASQRFFFSSPGRSNSIIESPDICRPPETSQPTPLDGGIAVDKYSPDPHTDFRRSMQEMIESRETEADSEYLHQLLLCYLTLNPKHTHKFIISAFADIFLTHFSSPEYSNIKQDRHRRQPTASR</sequence>
<accession>A0A7J7CRZ9</accession>
<dbReference type="InterPro" id="IPR038933">
    <property type="entry name" value="Ovate"/>
</dbReference>
<dbReference type="Pfam" id="PF04844">
    <property type="entry name" value="Ovate"/>
    <property type="match status" value="1"/>
</dbReference>
<dbReference type="InterPro" id="IPR006458">
    <property type="entry name" value="Ovate_C"/>
</dbReference>
<evidence type="ECO:0000256" key="3">
    <source>
        <dbReference type="ARBA" id="ARBA00023015"/>
    </source>
</evidence>
<dbReference type="InParanoid" id="A0A7J7CRZ9"/>
<dbReference type="PANTHER" id="PTHR33057:SF175">
    <property type="entry name" value="TRANSCRIPTION REPRESSOR OFP12"/>
    <property type="match status" value="1"/>
</dbReference>
<comment type="function">
    <text evidence="6">Transcriptional repressor that regulates multiple aspects of plant growth and development.</text>
</comment>
<evidence type="ECO:0000256" key="7">
    <source>
        <dbReference type="SAM" id="MobiDB-lite"/>
    </source>
</evidence>
<organism evidence="9 10">
    <name type="scientific">Tripterygium wilfordii</name>
    <name type="common">Thunder God vine</name>
    <dbReference type="NCBI Taxonomy" id="458696"/>
    <lineage>
        <taxon>Eukaryota</taxon>
        <taxon>Viridiplantae</taxon>
        <taxon>Streptophyta</taxon>
        <taxon>Embryophyta</taxon>
        <taxon>Tracheophyta</taxon>
        <taxon>Spermatophyta</taxon>
        <taxon>Magnoliopsida</taxon>
        <taxon>eudicotyledons</taxon>
        <taxon>Gunneridae</taxon>
        <taxon>Pentapetalae</taxon>
        <taxon>rosids</taxon>
        <taxon>fabids</taxon>
        <taxon>Celastrales</taxon>
        <taxon>Celastraceae</taxon>
        <taxon>Tripterygium</taxon>
    </lineage>
</organism>
<dbReference type="NCBIfam" id="TIGR01568">
    <property type="entry name" value="A_thal_3678"/>
    <property type="match status" value="1"/>
</dbReference>
<dbReference type="OrthoDB" id="690912at2759"/>
<gene>
    <name evidence="9" type="ORF">HS088_TW14G01028</name>
</gene>
<dbReference type="Proteomes" id="UP000593562">
    <property type="component" value="Unassembled WGS sequence"/>
</dbReference>
<dbReference type="PANTHER" id="PTHR33057">
    <property type="entry name" value="TRANSCRIPTION REPRESSOR OFP7-RELATED"/>
    <property type="match status" value="1"/>
</dbReference>
<evidence type="ECO:0000259" key="8">
    <source>
        <dbReference type="PROSITE" id="PS51754"/>
    </source>
</evidence>
<comment type="subcellular location">
    <subcellularLocation>
        <location evidence="1 6">Nucleus</location>
    </subcellularLocation>
</comment>
<protein>
    <recommendedName>
        <fullName evidence="6">Transcription repressor</fullName>
    </recommendedName>
    <alternativeName>
        <fullName evidence="6">Ovate family protein</fullName>
    </alternativeName>
</protein>
<evidence type="ECO:0000256" key="4">
    <source>
        <dbReference type="ARBA" id="ARBA00023163"/>
    </source>
</evidence>
<dbReference type="PROSITE" id="PS51754">
    <property type="entry name" value="OVATE"/>
    <property type="match status" value="1"/>
</dbReference>
<feature type="domain" description="OVATE" evidence="8">
    <location>
        <begin position="126"/>
        <end position="186"/>
    </location>
</feature>
<dbReference type="EMBL" id="JAAARO010000014">
    <property type="protein sequence ID" value="KAF5736873.1"/>
    <property type="molecule type" value="Genomic_DNA"/>
</dbReference>
<keyword evidence="10" id="KW-1185">Reference proteome</keyword>
<keyword evidence="3 6" id="KW-0805">Transcription regulation</keyword>
<comment type="caution">
    <text evidence="9">The sequence shown here is derived from an EMBL/GenBank/DDBJ whole genome shotgun (WGS) entry which is preliminary data.</text>
</comment>
<reference evidence="9 10" key="1">
    <citation type="journal article" date="2020" name="Nat. Commun.">
        <title>Genome of Tripterygium wilfordii and identification of cytochrome P450 involved in triptolide biosynthesis.</title>
        <authorList>
            <person name="Tu L."/>
            <person name="Su P."/>
            <person name="Zhang Z."/>
            <person name="Gao L."/>
            <person name="Wang J."/>
            <person name="Hu T."/>
            <person name="Zhou J."/>
            <person name="Zhang Y."/>
            <person name="Zhao Y."/>
            <person name="Liu Y."/>
            <person name="Song Y."/>
            <person name="Tong Y."/>
            <person name="Lu Y."/>
            <person name="Yang J."/>
            <person name="Xu C."/>
            <person name="Jia M."/>
            <person name="Peters R.J."/>
            <person name="Huang L."/>
            <person name="Gao W."/>
        </authorList>
    </citation>
    <scope>NUCLEOTIDE SEQUENCE [LARGE SCALE GENOMIC DNA]</scope>
    <source>
        <strain evidence="10">cv. XIE 37</strain>
        <tissue evidence="9">Leaf</tissue>
    </source>
</reference>
<keyword evidence="4 6" id="KW-0804">Transcription</keyword>